<dbReference type="GO" id="GO:0043130">
    <property type="term" value="F:ubiquitin binding"/>
    <property type="evidence" value="ECO:0007669"/>
    <property type="project" value="TreeGrafter"/>
</dbReference>
<feature type="region of interest" description="Disordered" evidence="2">
    <location>
        <begin position="255"/>
        <end position="290"/>
    </location>
</feature>
<dbReference type="InterPro" id="IPR009060">
    <property type="entry name" value="UBA-like_sf"/>
</dbReference>
<dbReference type="SUPFAM" id="SSF54236">
    <property type="entry name" value="Ubiquitin-like"/>
    <property type="match status" value="1"/>
</dbReference>
<keyword evidence="1" id="KW-0833">Ubl conjugation pathway</keyword>
<dbReference type="InterPro" id="IPR029071">
    <property type="entry name" value="Ubiquitin-like_domsf"/>
</dbReference>
<feature type="domain" description="UBX" evidence="3">
    <location>
        <begin position="433"/>
        <end position="511"/>
    </location>
</feature>
<dbReference type="PANTHER" id="PTHR23322:SF55">
    <property type="entry name" value="PLANT UBX DOMAIN-CONTAINING PROTEIN 9"/>
    <property type="match status" value="1"/>
</dbReference>
<dbReference type="PROSITE" id="PS50033">
    <property type="entry name" value="UBX"/>
    <property type="match status" value="1"/>
</dbReference>
<evidence type="ECO:0000259" key="3">
    <source>
        <dbReference type="PROSITE" id="PS50033"/>
    </source>
</evidence>
<dbReference type="CDD" id="cd01767">
    <property type="entry name" value="UBX"/>
    <property type="match status" value="1"/>
</dbReference>
<evidence type="ECO:0000256" key="2">
    <source>
        <dbReference type="SAM" id="MobiDB-lite"/>
    </source>
</evidence>
<proteinExistence type="predicted"/>
<keyword evidence="5" id="KW-1185">Reference proteome</keyword>
<evidence type="ECO:0000313" key="4">
    <source>
        <dbReference type="EMBL" id="RXI08002.1"/>
    </source>
</evidence>
<dbReference type="CDD" id="cd14351">
    <property type="entry name" value="UBA_Ubx1_like"/>
    <property type="match status" value="1"/>
</dbReference>
<dbReference type="InterPro" id="IPR050730">
    <property type="entry name" value="UBX_domain-protein"/>
</dbReference>
<name>A0A498KQH3_MALDO</name>
<dbReference type="Proteomes" id="UP000290289">
    <property type="component" value="Chromosome 1"/>
</dbReference>
<dbReference type="STRING" id="3750.A0A498KQH3"/>
<feature type="compositionally biased region" description="Basic and acidic residues" evidence="2">
    <location>
        <begin position="274"/>
        <end position="290"/>
    </location>
</feature>
<dbReference type="EMBL" id="RDQH01000327">
    <property type="protein sequence ID" value="RXI08002.1"/>
    <property type="molecule type" value="Genomic_DNA"/>
</dbReference>
<protein>
    <recommendedName>
        <fullName evidence="3">UBX domain-containing protein</fullName>
    </recommendedName>
</protein>
<gene>
    <name evidence="4" type="ORF">DVH24_014568</name>
</gene>
<dbReference type="Gene3D" id="3.10.20.90">
    <property type="entry name" value="Phosphatidylinositol 3-kinase Catalytic Subunit, Chain A, domain 1"/>
    <property type="match status" value="1"/>
</dbReference>
<evidence type="ECO:0000313" key="5">
    <source>
        <dbReference type="Proteomes" id="UP000290289"/>
    </source>
</evidence>
<organism evidence="4 5">
    <name type="scientific">Malus domestica</name>
    <name type="common">Apple</name>
    <name type="synonym">Pyrus malus</name>
    <dbReference type="NCBI Taxonomy" id="3750"/>
    <lineage>
        <taxon>Eukaryota</taxon>
        <taxon>Viridiplantae</taxon>
        <taxon>Streptophyta</taxon>
        <taxon>Embryophyta</taxon>
        <taxon>Tracheophyta</taxon>
        <taxon>Spermatophyta</taxon>
        <taxon>Magnoliopsida</taxon>
        <taxon>eudicotyledons</taxon>
        <taxon>Gunneridae</taxon>
        <taxon>Pentapetalae</taxon>
        <taxon>rosids</taxon>
        <taxon>fabids</taxon>
        <taxon>Rosales</taxon>
        <taxon>Rosaceae</taxon>
        <taxon>Amygdaloideae</taxon>
        <taxon>Maleae</taxon>
        <taxon>Malus</taxon>
    </lineage>
</organism>
<sequence>MASPTQDMIDTYMSITGASHSLAIRKLEEYGGNLSEAVNAHFGGGYRDFTNPGSAANPQYNFSHMDGQNQVAPHAYPQYNNMSAQNQVAPHAYPQYNNMSAQNQVAPQGLGPLLSAARSFRPSLLFDPNYSRDLFNRITGRAPLISQPGAVPGVPVEFNRGNDQPHLSGQRPPIQDMTGNLHGSDVEEEMIRAAIEASKQDAQKAYLLNMQSRAQNVSPVNGLPDNQIHLDNSDFNRAVSLSLKTAEREKAMREQQMKDKNQVPGTYSTSKWETSMHQDGDGTVERKQASQELWHDSGNNLQQGNIAINSEELGGISSKELDEAILLENALFGESSYAPNFPSGPSRNLDPNLQPVHGPSSSALTRQLLREQQDCEYLASLLADKEKEMNGVNEVGTCDIKDVGSDNKKIDPLELESRLAAKGASLPCEPAIDDQNAVTLLVRMPNGTRLSRRFNKSDKLQVLFDFIDVGREVKPGTYRVVRSYPRRAFTVGDSILSLSELGLTNKQEALFLELI</sequence>
<dbReference type="PANTHER" id="PTHR23322">
    <property type="entry name" value="FAS-ASSOCIATED PROTEIN"/>
    <property type="match status" value="1"/>
</dbReference>
<dbReference type="Pfam" id="PF00789">
    <property type="entry name" value="UBX"/>
    <property type="match status" value="1"/>
</dbReference>
<dbReference type="SUPFAM" id="SSF46934">
    <property type="entry name" value="UBA-like"/>
    <property type="match status" value="1"/>
</dbReference>
<comment type="caution">
    <text evidence="4">The sequence shown here is derived from an EMBL/GenBank/DDBJ whole genome shotgun (WGS) entry which is preliminary data.</text>
</comment>
<dbReference type="AlphaFoldDB" id="A0A498KQH3"/>
<reference evidence="4 5" key="1">
    <citation type="submission" date="2018-10" db="EMBL/GenBank/DDBJ databases">
        <title>A high-quality apple genome assembly.</title>
        <authorList>
            <person name="Hu J."/>
        </authorList>
    </citation>
    <scope>NUCLEOTIDE SEQUENCE [LARGE SCALE GENOMIC DNA]</scope>
    <source>
        <strain evidence="5">cv. HFTH1</strain>
        <tissue evidence="4">Young leaf</tissue>
    </source>
</reference>
<dbReference type="Pfam" id="PF14555">
    <property type="entry name" value="UBA_4"/>
    <property type="match status" value="1"/>
</dbReference>
<evidence type="ECO:0000256" key="1">
    <source>
        <dbReference type="ARBA" id="ARBA00022786"/>
    </source>
</evidence>
<feature type="compositionally biased region" description="Polar residues" evidence="2">
    <location>
        <begin position="263"/>
        <end position="273"/>
    </location>
</feature>
<dbReference type="InterPro" id="IPR001012">
    <property type="entry name" value="UBX_dom"/>
</dbReference>
<dbReference type="PROSITE" id="PS50330">
    <property type="entry name" value="UIM"/>
    <property type="match status" value="1"/>
</dbReference>
<dbReference type="InterPro" id="IPR003903">
    <property type="entry name" value="UIM_dom"/>
</dbReference>
<dbReference type="SMART" id="SM00166">
    <property type="entry name" value="UBX"/>
    <property type="match status" value="1"/>
</dbReference>
<accession>A0A498KQH3</accession>